<gene>
    <name evidence="5" type="ORF">B0A50_05471</name>
</gene>
<dbReference type="InterPro" id="IPR009057">
    <property type="entry name" value="Homeodomain-like_sf"/>
</dbReference>
<dbReference type="PROSITE" id="PS50090">
    <property type="entry name" value="MYB_LIKE"/>
    <property type="match status" value="2"/>
</dbReference>
<organism evidence="5 6">
    <name type="scientific">Salinomyces thailandicus</name>
    <dbReference type="NCBI Taxonomy" id="706561"/>
    <lineage>
        <taxon>Eukaryota</taxon>
        <taxon>Fungi</taxon>
        <taxon>Dikarya</taxon>
        <taxon>Ascomycota</taxon>
        <taxon>Pezizomycotina</taxon>
        <taxon>Dothideomycetes</taxon>
        <taxon>Dothideomycetidae</taxon>
        <taxon>Mycosphaerellales</taxon>
        <taxon>Teratosphaeriaceae</taxon>
        <taxon>Salinomyces</taxon>
    </lineage>
</organism>
<evidence type="ECO:0000259" key="4">
    <source>
        <dbReference type="PROSITE" id="PS51294"/>
    </source>
</evidence>
<evidence type="ECO:0000313" key="6">
    <source>
        <dbReference type="Proteomes" id="UP000308549"/>
    </source>
</evidence>
<dbReference type="InterPro" id="IPR001005">
    <property type="entry name" value="SANT/Myb"/>
</dbReference>
<dbReference type="PANTHER" id="PTHR46734">
    <property type="entry name" value="TELOMERIC REPEAT-BINDING FACTOR 1 TERF1"/>
    <property type="match status" value="1"/>
</dbReference>
<accession>A0A4V5N6I0</accession>
<dbReference type="Gene3D" id="1.10.246.220">
    <property type="match status" value="1"/>
</dbReference>
<evidence type="ECO:0000313" key="5">
    <source>
        <dbReference type="EMBL" id="TKA25959.1"/>
    </source>
</evidence>
<feature type="compositionally biased region" description="Basic and acidic residues" evidence="2">
    <location>
        <begin position="257"/>
        <end position="269"/>
    </location>
</feature>
<evidence type="ECO:0000259" key="3">
    <source>
        <dbReference type="PROSITE" id="PS50090"/>
    </source>
</evidence>
<feature type="compositionally biased region" description="Low complexity" evidence="2">
    <location>
        <begin position="237"/>
        <end position="252"/>
    </location>
</feature>
<dbReference type="Proteomes" id="UP000308549">
    <property type="component" value="Unassembled WGS sequence"/>
</dbReference>
<dbReference type="SUPFAM" id="SSF46689">
    <property type="entry name" value="Homeodomain-like"/>
    <property type="match status" value="2"/>
</dbReference>
<feature type="compositionally biased region" description="Basic residues" evidence="2">
    <location>
        <begin position="163"/>
        <end position="173"/>
    </location>
</feature>
<dbReference type="SMART" id="SM00717">
    <property type="entry name" value="SANT"/>
    <property type="match status" value="2"/>
</dbReference>
<dbReference type="PROSITE" id="PS51294">
    <property type="entry name" value="HTH_MYB"/>
    <property type="match status" value="1"/>
</dbReference>
<feature type="region of interest" description="Disordered" evidence="2">
    <location>
        <begin position="337"/>
        <end position="371"/>
    </location>
</feature>
<keyword evidence="1" id="KW-0539">Nucleus</keyword>
<feature type="domain" description="HTH myb-type" evidence="4">
    <location>
        <begin position="279"/>
        <end position="337"/>
    </location>
</feature>
<feature type="region of interest" description="Disordered" evidence="2">
    <location>
        <begin position="228"/>
        <end position="285"/>
    </location>
</feature>
<evidence type="ECO:0000256" key="1">
    <source>
        <dbReference type="ARBA" id="ARBA00023242"/>
    </source>
</evidence>
<evidence type="ECO:0000256" key="2">
    <source>
        <dbReference type="SAM" id="MobiDB-lite"/>
    </source>
</evidence>
<feature type="compositionally biased region" description="Basic residues" evidence="2">
    <location>
        <begin position="91"/>
        <end position="100"/>
    </location>
</feature>
<dbReference type="InterPro" id="IPR017930">
    <property type="entry name" value="Myb_dom"/>
</dbReference>
<feature type="compositionally biased region" description="Basic and acidic residues" evidence="2">
    <location>
        <begin position="137"/>
        <end position="155"/>
    </location>
</feature>
<feature type="domain" description="Myb-like" evidence="3">
    <location>
        <begin position="279"/>
        <end position="333"/>
    </location>
</feature>
<sequence length="528" mass="58400">MAVRSAGAHENGQPSSQIYKPTSLGFINRPNPVEPQSVPQRHPLNGTPQLAQPPQHGFECMLPGVNGGSFNRPAKRRKSGDGKLLDLPRLPVRHNAKRLRIPPTLSGLHQPPPDAGLLPSISTEQPVAPPKRTVVTVDERPTKDQPEGSQTKDGETITLVHDKTKKSQKPKRNKWSDDETACLLKGVARFGIGNWTAILQCPDYRFDRRTALHLKDRFRVCRPEEYLRTRQAGNDRPGQSTDTSSSPSQSQGRTAPKKSDRKSDIELHRLGITQPFAKTERRTRHNYTETEDQAILAGFRKYGNSWASIRSDKNLGLDHRTATDLRDRLRTKYPIQYAEAGLTPRPEAFPRPKAPRDGDREDSQDPEERTDRLETAELALDATGSTTAASFPQSATKKPISASFLPSDSVFFGAPFEDEEGDFETEPITLDRGILQWAGDNTRQNYFGHPTGSTIDPLSSLRLPAPTGLPHKAAPHSSSGVLPSVADITAYGPQESPEHMELPSLIMRHFDTDGKGSGDALEFDRLLN</sequence>
<dbReference type="CDD" id="cd11660">
    <property type="entry name" value="SANT_TRF"/>
    <property type="match status" value="2"/>
</dbReference>
<dbReference type="OrthoDB" id="608866at2759"/>
<feature type="region of interest" description="Disordered" evidence="2">
    <location>
        <begin position="1"/>
        <end position="176"/>
    </location>
</feature>
<dbReference type="Gene3D" id="1.10.10.60">
    <property type="entry name" value="Homeodomain-like"/>
    <property type="match status" value="1"/>
</dbReference>
<feature type="domain" description="Myb-like" evidence="3">
    <location>
        <begin position="167"/>
        <end position="219"/>
    </location>
</feature>
<reference evidence="5 6" key="1">
    <citation type="submission" date="2017-03" db="EMBL/GenBank/DDBJ databases">
        <title>Genomes of endolithic fungi from Antarctica.</title>
        <authorList>
            <person name="Coleine C."/>
            <person name="Masonjones S."/>
            <person name="Stajich J.E."/>
        </authorList>
    </citation>
    <scope>NUCLEOTIDE SEQUENCE [LARGE SCALE GENOMIC DNA]</scope>
    <source>
        <strain evidence="5 6">CCFEE 6315</strain>
    </source>
</reference>
<dbReference type="EMBL" id="NAJL01000031">
    <property type="protein sequence ID" value="TKA25959.1"/>
    <property type="molecule type" value="Genomic_DNA"/>
</dbReference>
<feature type="compositionally biased region" description="Basic and acidic residues" evidence="2">
    <location>
        <begin position="348"/>
        <end position="371"/>
    </location>
</feature>
<evidence type="ECO:0008006" key="7">
    <source>
        <dbReference type="Google" id="ProtNLM"/>
    </source>
</evidence>
<dbReference type="Pfam" id="PF00249">
    <property type="entry name" value="Myb_DNA-binding"/>
    <property type="match status" value="2"/>
</dbReference>
<comment type="caution">
    <text evidence="5">The sequence shown here is derived from an EMBL/GenBank/DDBJ whole genome shotgun (WGS) entry which is preliminary data.</text>
</comment>
<dbReference type="AlphaFoldDB" id="A0A4V5N6I0"/>
<dbReference type="PANTHER" id="PTHR46734:SF1">
    <property type="entry name" value="TELOMERIC REPEAT-BINDING FACTOR 1"/>
    <property type="match status" value="1"/>
</dbReference>
<proteinExistence type="predicted"/>
<keyword evidence="6" id="KW-1185">Reference proteome</keyword>
<dbReference type="InterPro" id="IPR052450">
    <property type="entry name" value="TRBD-Containing_Protein"/>
</dbReference>
<name>A0A4V5N6I0_9PEZI</name>
<protein>
    <recommendedName>
        <fullName evidence="7">Myb-like domain-containing protein</fullName>
    </recommendedName>
</protein>